<dbReference type="InterPro" id="IPR043892">
    <property type="entry name" value="DUF5841"/>
</dbReference>
<organism evidence="1 2">
    <name type="scientific">Enterococcus faecium</name>
    <name type="common">Streptococcus faecium</name>
    <dbReference type="NCBI Taxonomy" id="1352"/>
    <lineage>
        <taxon>Bacteria</taxon>
        <taxon>Bacillati</taxon>
        <taxon>Bacillota</taxon>
        <taxon>Bacilli</taxon>
        <taxon>Lactobacillales</taxon>
        <taxon>Enterococcaceae</taxon>
        <taxon>Enterococcus</taxon>
    </lineage>
</organism>
<comment type="caution">
    <text evidence="1">The sequence shown here is derived from an EMBL/GenBank/DDBJ whole genome shotgun (WGS) entry which is preliminary data.</text>
</comment>
<gene>
    <name evidence="1" type="ORF">DTX73_06500</name>
</gene>
<evidence type="ECO:0000313" key="1">
    <source>
        <dbReference type="EMBL" id="KAA0691157.1"/>
    </source>
</evidence>
<accession>A0A7V7KUE8</accession>
<name>A0A7V7KUE8_ENTFC</name>
<dbReference type="RefSeq" id="WP_149558086.1">
    <property type="nucleotide sequence ID" value="NZ_JADBBV010000010.1"/>
</dbReference>
<dbReference type="AlphaFoldDB" id="A0A7V7KUE8"/>
<sequence>MEEKNRLNAKQCSDQELKKIKGGAGTKPHGKPASNLVECVFSLFKKCN</sequence>
<proteinExistence type="predicted"/>
<reference evidence="1 2" key="1">
    <citation type="submission" date="2018-07" db="EMBL/GenBank/DDBJ databases">
        <title>High quality draft genome sequencing of Enterococcus faecium exhibiting probiotic potential isolated from mucus of freshwater fish.</title>
        <authorList>
            <person name="El-Jeni R."/>
            <person name="Ghedira K."/>
            <person name="Abdelhak S."/>
            <person name="El-Bour M."/>
            <person name="Bouhaouala-Zahar B."/>
        </authorList>
    </citation>
    <scope>NUCLEOTIDE SEQUENCE [LARGE SCALE GENOMIC DNA]</scope>
    <source>
        <strain evidence="1 2">R.A73</strain>
    </source>
</reference>
<dbReference type="Pfam" id="PF19159">
    <property type="entry name" value="DUF5841"/>
    <property type="match status" value="1"/>
</dbReference>
<evidence type="ECO:0000313" key="2">
    <source>
        <dbReference type="Proteomes" id="UP000448762"/>
    </source>
</evidence>
<dbReference type="Proteomes" id="UP000448762">
    <property type="component" value="Unassembled WGS sequence"/>
</dbReference>
<dbReference type="EMBL" id="QOVC01000004">
    <property type="protein sequence ID" value="KAA0691157.1"/>
    <property type="molecule type" value="Genomic_DNA"/>
</dbReference>
<dbReference type="NCBIfam" id="NF033383">
    <property type="entry name" value="induct_EntF"/>
    <property type="match status" value="1"/>
</dbReference>
<protein>
    <submittedName>
        <fullName evidence="1">EntF family bacteriocin induction factor</fullName>
    </submittedName>
</protein>